<accession>A0ABN7SGD0</accession>
<evidence type="ECO:0000256" key="1">
    <source>
        <dbReference type="ARBA" id="ARBA00004496"/>
    </source>
</evidence>
<keyword evidence="6" id="KW-0539">Nucleus</keyword>
<gene>
    <name evidence="9" type="ORF">OKIOD_LOCUS6519</name>
</gene>
<evidence type="ECO:0000313" key="9">
    <source>
        <dbReference type="EMBL" id="CAG5097164.1"/>
    </source>
</evidence>
<keyword evidence="3" id="KW-0805">Transcription regulation</keyword>
<dbReference type="Proteomes" id="UP001158576">
    <property type="component" value="Chromosome XSR"/>
</dbReference>
<dbReference type="PROSITE" id="PS50039">
    <property type="entry name" value="FORK_HEAD_3"/>
    <property type="match status" value="1"/>
</dbReference>
<dbReference type="SMART" id="SM00339">
    <property type="entry name" value="FH"/>
    <property type="match status" value="1"/>
</dbReference>
<evidence type="ECO:0000256" key="5">
    <source>
        <dbReference type="ARBA" id="ARBA00023163"/>
    </source>
</evidence>
<feature type="compositionally biased region" description="Polar residues" evidence="7">
    <location>
        <begin position="367"/>
        <end position="376"/>
    </location>
</feature>
<comment type="subcellular location">
    <subcellularLocation>
        <location evidence="1">Cytoplasm</location>
    </subcellularLocation>
    <subcellularLocation>
        <location evidence="6">Nucleus</location>
    </subcellularLocation>
</comment>
<dbReference type="InterPro" id="IPR030456">
    <property type="entry name" value="TF_fork_head_CS_2"/>
</dbReference>
<reference evidence="9 10" key="1">
    <citation type="submission" date="2021-04" db="EMBL/GenBank/DDBJ databases">
        <authorList>
            <person name="Bliznina A."/>
        </authorList>
    </citation>
    <scope>NUCLEOTIDE SEQUENCE [LARGE SCALE GENOMIC DNA]</scope>
</reference>
<evidence type="ECO:0000313" key="10">
    <source>
        <dbReference type="Proteomes" id="UP001158576"/>
    </source>
</evidence>
<organism evidence="9 10">
    <name type="scientific">Oikopleura dioica</name>
    <name type="common">Tunicate</name>
    <dbReference type="NCBI Taxonomy" id="34765"/>
    <lineage>
        <taxon>Eukaryota</taxon>
        <taxon>Metazoa</taxon>
        <taxon>Chordata</taxon>
        <taxon>Tunicata</taxon>
        <taxon>Appendicularia</taxon>
        <taxon>Copelata</taxon>
        <taxon>Oikopleuridae</taxon>
        <taxon>Oikopleura</taxon>
    </lineage>
</organism>
<dbReference type="CDD" id="cd20032">
    <property type="entry name" value="FH_FOXO"/>
    <property type="match status" value="1"/>
</dbReference>
<keyword evidence="2" id="KW-0963">Cytoplasm</keyword>
<dbReference type="InterPro" id="IPR036390">
    <property type="entry name" value="WH_DNA-bd_sf"/>
</dbReference>
<dbReference type="SUPFAM" id="SSF46785">
    <property type="entry name" value="Winged helix' DNA-binding domain"/>
    <property type="match status" value="1"/>
</dbReference>
<feature type="DNA-binding region" description="Fork-head" evidence="6">
    <location>
        <begin position="83"/>
        <end position="166"/>
    </location>
</feature>
<proteinExistence type="predicted"/>
<evidence type="ECO:0000256" key="4">
    <source>
        <dbReference type="ARBA" id="ARBA00023125"/>
    </source>
</evidence>
<dbReference type="Pfam" id="PF00250">
    <property type="entry name" value="Forkhead"/>
    <property type="match status" value="1"/>
</dbReference>
<evidence type="ECO:0000256" key="3">
    <source>
        <dbReference type="ARBA" id="ARBA00023015"/>
    </source>
</evidence>
<feature type="region of interest" description="Disordered" evidence="7">
    <location>
        <begin position="181"/>
        <end position="207"/>
    </location>
</feature>
<protein>
    <submittedName>
        <fullName evidence="9">Oidioi.mRNA.OKI2018_I69.XSR.g14961.t1.cds</fullName>
    </submittedName>
</protein>
<evidence type="ECO:0000256" key="6">
    <source>
        <dbReference type="PROSITE-ProRule" id="PRU00089"/>
    </source>
</evidence>
<keyword evidence="10" id="KW-1185">Reference proteome</keyword>
<dbReference type="PANTHER" id="PTHR45767">
    <property type="entry name" value="FORKHEAD BOX PROTEIN O"/>
    <property type="match status" value="1"/>
</dbReference>
<feature type="compositionally biased region" description="Polar residues" evidence="7">
    <location>
        <begin position="341"/>
        <end position="359"/>
    </location>
</feature>
<keyword evidence="5" id="KW-0804">Transcription</keyword>
<dbReference type="PRINTS" id="PR00053">
    <property type="entry name" value="FORKHEAD"/>
</dbReference>
<keyword evidence="4 6" id="KW-0238">DNA-binding</keyword>
<dbReference type="InterPro" id="IPR036388">
    <property type="entry name" value="WH-like_DNA-bd_sf"/>
</dbReference>
<feature type="region of interest" description="Disordered" evidence="7">
    <location>
        <begin position="332"/>
        <end position="383"/>
    </location>
</feature>
<dbReference type="Gene3D" id="1.10.10.10">
    <property type="entry name" value="Winged helix-like DNA-binding domain superfamily/Winged helix DNA-binding domain"/>
    <property type="match status" value="1"/>
</dbReference>
<evidence type="ECO:0000256" key="7">
    <source>
        <dbReference type="SAM" id="MobiDB-lite"/>
    </source>
</evidence>
<sequence>MDGSSMDTDDHQSDFFVNHRVTAIKEEEAADNRPKQQRKRCDTWHGGNSGGEGQERPLLDPSISEGLNTKRKFARKNPWGYCSYADLITMALERAPDRQLTLSEIYDWIVANIPYFYDKGDANSSIGWKNSIRHNLSLHEKFTRVPQGNTSTSSRNFKNIGAYWTLVDENESNDTAKISISSTMPTNMNHHRSKSSRITNRDKRPGLPAFDLQSMEGDSGIERLSRHSSVSSLHVTDDFQRINLDSFSTAANAAIKTEERDDVSPVASRMNQNQRNSVLVEVRLTAEQYDMVKSGKYIVSLVEKDQVIAAPVTGPVKLPYWKTSHNKEASNSAFPEKSEFQSEINPPSYSPPSHTFVDTRTQKSEQRSPFSQTSSKMLPAPLGRTISQPSVAQANNSGNELTFMNSIPLNDQIFGALTDLHDYDLAELLEHN</sequence>
<dbReference type="InterPro" id="IPR001766">
    <property type="entry name" value="Fork_head_dom"/>
</dbReference>
<evidence type="ECO:0000256" key="2">
    <source>
        <dbReference type="ARBA" id="ARBA00022490"/>
    </source>
</evidence>
<dbReference type="PROSITE" id="PS00658">
    <property type="entry name" value="FORK_HEAD_2"/>
    <property type="match status" value="1"/>
</dbReference>
<feature type="compositionally biased region" description="Basic and acidic residues" evidence="7">
    <location>
        <begin position="25"/>
        <end position="43"/>
    </location>
</feature>
<feature type="domain" description="Fork-head" evidence="8">
    <location>
        <begin position="83"/>
        <end position="166"/>
    </location>
</feature>
<feature type="region of interest" description="Disordered" evidence="7">
    <location>
        <begin position="25"/>
        <end position="61"/>
    </location>
</feature>
<evidence type="ECO:0000259" key="8">
    <source>
        <dbReference type="PROSITE" id="PS50039"/>
    </source>
</evidence>
<name>A0ABN7SGD0_OIKDI</name>
<dbReference type="EMBL" id="OU015569">
    <property type="protein sequence ID" value="CAG5097164.1"/>
    <property type="molecule type" value="Genomic_DNA"/>
</dbReference>